<organism evidence="8 9">
    <name type="scientific">Vitrella brassicaformis (strain CCMP3155)</name>
    <dbReference type="NCBI Taxonomy" id="1169540"/>
    <lineage>
        <taxon>Eukaryota</taxon>
        <taxon>Sar</taxon>
        <taxon>Alveolata</taxon>
        <taxon>Colpodellida</taxon>
        <taxon>Vitrellaceae</taxon>
        <taxon>Vitrella</taxon>
    </lineage>
</organism>
<sequence>MSEWDSFAQADWMWLGMWAITSAEDHHNHDDNQAQAAHGGGAGTAAVNHDDPHHQTGAANPLGQSHHVGNSTQPDCHGDDTADDAATQEAASGTGEVTIGKRLQLVDEFERRKDSEEAISMPQFAKEKGIPPKRFKQWRAKLKKQREAGMRIVDPTKKRNRQPKYQQIEDEMRQWMANHDDLTKVPPKAIRAKAMEIANRLGISDFSASDTWIKNFRKRCQQNPPGPSASPAPSLAHVINDMQGPLPSSVVPPAAAAPGTDDTDGMALMREEELHVAVQEWVNRMPGPDTSDDIQVRGEANYTLKAVSTRCCFQAAEGASVSAAAAAVDPPFPMHPPHPHPLPIPLTHLSAAAPAAAAAASREADGFIGPTTDLSRQTTTCPPDDDGAASGRPLDTQSQTSEPSNTMNIVPLEGRLTNERPPTKIHRSNTRSHREGPPSVVLSRSSVKSVFTMTADDRLSDIPEDGDGIVSVSDGVPDGITALSSRSTTDEDDQSPDPQVIVGSSLSSTECAALRSVLALAMLDECEFTLLYRASRDGAEYGDLLRCVGDTEGLVLVIREDKYVFGVYMSDGIQVPDDPKGENVHFCDGWHFSLAGHFEKPTKMLDGRKSVWVAGREGAVGGAKLWIGRWIEGRLMLGYKGGAADDMRSCRQLIDSDRVPEGYVGVRDEDGDALFGGSEHFVADEVEAIRVDGRSLLPLKVIEGATFDALQSAALYRFLRPTTASRLKLIYRASSDGSSYGDLLRCVGDASGLVFIIRKDKYVFGAFISAGIRLPDDRKGKKKYRCDMWHFSLAGHFAKGPTKMEGGNWPVYVAGREGTVRGAKLLMVGGGWLELGYEGGAAADDIRSCCQGIPWWDVPEGYVGVRNGRGSAFFGGSAYFMADEVEVLRVVF</sequence>
<evidence type="ECO:0000313" key="9">
    <source>
        <dbReference type="Proteomes" id="UP000041254"/>
    </source>
</evidence>
<dbReference type="PANTHER" id="PTHR23354">
    <property type="entry name" value="NUCLEOLAR PROTEIN 7/ESTROGEN RECEPTOR COACTIVATOR-RELATED"/>
    <property type="match status" value="1"/>
</dbReference>
<dbReference type="AlphaFoldDB" id="A0A0G4EME9"/>
<comment type="subcellular location">
    <subcellularLocation>
        <location evidence="1">Mitochondrion</location>
    </subcellularLocation>
</comment>
<dbReference type="GO" id="GO:0003677">
    <property type="term" value="F:DNA binding"/>
    <property type="evidence" value="ECO:0007669"/>
    <property type="project" value="UniProtKB-KW"/>
</dbReference>
<dbReference type="InterPro" id="IPR006571">
    <property type="entry name" value="TLDc_dom"/>
</dbReference>
<dbReference type="PANTHER" id="PTHR23354:SF62">
    <property type="entry name" value="MUSTARD, ISOFORM V"/>
    <property type="match status" value="1"/>
</dbReference>
<dbReference type="SUPFAM" id="SSF46689">
    <property type="entry name" value="Homeodomain-like"/>
    <property type="match status" value="1"/>
</dbReference>
<dbReference type="EMBL" id="CDMY01000268">
    <property type="protein sequence ID" value="CEL98344.1"/>
    <property type="molecule type" value="Genomic_DNA"/>
</dbReference>
<evidence type="ECO:0000256" key="3">
    <source>
        <dbReference type="ARBA" id="ARBA00023125"/>
    </source>
</evidence>
<keyword evidence="9" id="KW-1185">Reference proteome</keyword>
<name>A0A0G4EME9_VITBC</name>
<dbReference type="PhylomeDB" id="A0A0G4EME9"/>
<proteinExistence type="inferred from homology"/>
<feature type="compositionally biased region" description="Polar residues" evidence="6">
    <location>
        <begin position="395"/>
        <end position="408"/>
    </location>
</feature>
<evidence type="ECO:0000256" key="1">
    <source>
        <dbReference type="ARBA" id="ARBA00004173"/>
    </source>
</evidence>
<protein>
    <recommendedName>
        <fullName evidence="5">Oxidation resistance protein 1</fullName>
    </recommendedName>
</protein>
<dbReference type="SMART" id="SM00674">
    <property type="entry name" value="CENPB"/>
    <property type="match status" value="1"/>
</dbReference>
<evidence type="ECO:0000256" key="6">
    <source>
        <dbReference type="SAM" id="MobiDB-lite"/>
    </source>
</evidence>
<dbReference type="OrthoDB" id="125347at2759"/>
<feature type="region of interest" description="Disordered" evidence="6">
    <location>
        <begin position="356"/>
        <end position="443"/>
    </location>
</feature>
<keyword evidence="3" id="KW-0238">DNA-binding</keyword>
<evidence type="ECO:0000256" key="2">
    <source>
        <dbReference type="ARBA" id="ARBA00009540"/>
    </source>
</evidence>
<accession>A0A0G4EME9</accession>
<feature type="compositionally biased region" description="Low complexity" evidence="6">
    <location>
        <begin position="247"/>
        <end position="258"/>
    </location>
</feature>
<feature type="compositionally biased region" description="Polar residues" evidence="6">
    <location>
        <begin position="372"/>
        <end position="381"/>
    </location>
</feature>
<gene>
    <name evidence="8" type="ORF">Vbra_5232</name>
</gene>
<dbReference type="Gene3D" id="1.10.10.60">
    <property type="entry name" value="Homeodomain-like"/>
    <property type="match status" value="1"/>
</dbReference>
<dbReference type="InParanoid" id="A0A0G4EME9"/>
<dbReference type="Pfam" id="PF03221">
    <property type="entry name" value="HTH_Tnp_Tc5"/>
    <property type="match status" value="1"/>
</dbReference>
<dbReference type="Pfam" id="PF07534">
    <property type="entry name" value="TLD"/>
    <property type="match status" value="2"/>
</dbReference>
<dbReference type="GO" id="GO:0005739">
    <property type="term" value="C:mitochondrion"/>
    <property type="evidence" value="ECO:0007669"/>
    <property type="project" value="UniProtKB-SubCell"/>
</dbReference>
<feature type="domain" description="HTH CENPB-type" evidence="7">
    <location>
        <begin position="156"/>
        <end position="226"/>
    </location>
</feature>
<dbReference type="InterPro" id="IPR009057">
    <property type="entry name" value="Homeodomain-like_sf"/>
</dbReference>
<dbReference type="VEuPathDB" id="CryptoDB:Vbra_5232"/>
<feature type="region of interest" description="Disordered" evidence="6">
    <location>
        <begin position="29"/>
        <end position="99"/>
    </location>
</feature>
<feature type="region of interest" description="Disordered" evidence="6">
    <location>
        <begin position="219"/>
        <end position="262"/>
    </location>
</feature>
<comment type="similarity">
    <text evidence="2">Belongs to the OXR1 family.</text>
</comment>
<reference evidence="8 9" key="1">
    <citation type="submission" date="2014-11" db="EMBL/GenBank/DDBJ databases">
        <authorList>
            <person name="Zhu J."/>
            <person name="Qi W."/>
            <person name="Song R."/>
        </authorList>
    </citation>
    <scope>NUCLEOTIDE SEQUENCE [LARGE SCALE GENOMIC DNA]</scope>
</reference>
<keyword evidence="4" id="KW-0496">Mitochondrion</keyword>
<evidence type="ECO:0000313" key="8">
    <source>
        <dbReference type="EMBL" id="CEL98344.1"/>
    </source>
</evidence>
<feature type="region of interest" description="Disordered" evidence="6">
    <location>
        <begin position="458"/>
        <end position="502"/>
    </location>
</feature>
<dbReference type="Proteomes" id="UP000041254">
    <property type="component" value="Unassembled WGS sequence"/>
</dbReference>
<dbReference type="InterPro" id="IPR006600">
    <property type="entry name" value="HTH_CenpB_DNA-bd_dom"/>
</dbReference>
<evidence type="ECO:0000256" key="4">
    <source>
        <dbReference type="ARBA" id="ARBA00023128"/>
    </source>
</evidence>
<evidence type="ECO:0000259" key="7">
    <source>
        <dbReference type="PROSITE" id="PS51253"/>
    </source>
</evidence>
<evidence type="ECO:0000256" key="5">
    <source>
        <dbReference type="ARBA" id="ARBA00040604"/>
    </source>
</evidence>
<dbReference type="STRING" id="1169540.A0A0G4EME9"/>
<dbReference type="PROSITE" id="PS51253">
    <property type="entry name" value="HTH_CENPB"/>
    <property type="match status" value="1"/>
</dbReference>